<reference evidence="1 2" key="1">
    <citation type="journal article" date="2021" name="Elife">
        <title>Chloroplast acquisition without the gene transfer in kleptoplastic sea slugs, Plakobranchus ocellatus.</title>
        <authorList>
            <person name="Maeda T."/>
            <person name="Takahashi S."/>
            <person name="Yoshida T."/>
            <person name="Shimamura S."/>
            <person name="Takaki Y."/>
            <person name="Nagai Y."/>
            <person name="Toyoda A."/>
            <person name="Suzuki Y."/>
            <person name="Arimoto A."/>
            <person name="Ishii H."/>
            <person name="Satoh N."/>
            <person name="Nishiyama T."/>
            <person name="Hasebe M."/>
            <person name="Maruyama T."/>
            <person name="Minagawa J."/>
            <person name="Obokata J."/>
            <person name="Shigenobu S."/>
        </authorList>
    </citation>
    <scope>NUCLEOTIDE SEQUENCE [LARGE SCALE GENOMIC DNA]</scope>
</reference>
<accession>A0AAV4HY94</accession>
<protein>
    <submittedName>
        <fullName evidence="1">Multiple epidermal growth factor-like domains 10</fullName>
    </submittedName>
</protein>
<proteinExistence type="predicted"/>
<evidence type="ECO:0000313" key="1">
    <source>
        <dbReference type="EMBL" id="GFS02944.1"/>
    </source>
</evidence>
<comment type="caution">
    <text evidence="1">The sequence shown here is derived from an EMBL/GenBank/DDBJ whole genome shotgun (WGS) entry which is preliminary data.</text>
</comment>
<gene>
    <name evidence="1" type="ORF">ElyMa_002877000</name>
</gene>
<name>A0AAV4HY94_9GAST</name>
<dbReference type="Proteomes" id="UP000762676">
    <property type="component" value="Unassembled WGS sequence"/>
</dbReference>
<dbReference type="AlphaFoldDB" id="A0AAV4HY94"/>
<organism evidence="1 2">
    <name type="scientific">Elysia marginata</name>
    <dbReference type="NCBI Taxonomy" id="1093978"/>
    <lineage>
        <taxon>Eukaryota</taxon>
        <taxon>Metazoa</taxon>
        <taxon>Spiralia</taxon>
        <taxon>Lophotrochozoa</taxon>
        <taxon>Mollusca</taxon>
        <taxon>Gastropoda</taxon>
        <taxon>Heterobranchia</taxon>
        <taxon>Euthyneura</taxon>
        <taxon>Panpulmonata</taxon>
        <taxon>Sacoglossa</taxon>
        <taxon>Placobranchoidea</taxon>
        <taxon>Plakobranchidae</taxon>
        <taxon>Elysia</taxon>
    </lineage>
</organism>
<keyword evidence="2" id="KW-1185">Reference proteome</keyword>
<sequence>MGKAVLSTVEAVRLVVLLALPERIVVQNARLENTDPNVKAAAASTVLVQMMPVTMWMVNVTRAAMQDTLEGSVTKNVRLENTDPDVKNAAASTVVDHITPVTMWMVNVTRAAIQDTLEKSVAKNVQLENTDTCVAETAALAALAGIMHVIMWMVNVTTAVIKDTLDTSVTKVKCPLGKYGDECRSNCSNGCAGSYNACNHVNGKCDKGCDTGYIGDKCDR</sequence>
<evidence type="ECO:0000313" key="2">
    <source>
        <dbReference type="Proteomes" id="UP000762676"/>
    </source>
</evidence>
<dbReference type="EMBL" id="BMAT01005942">
    <property type="protein sequence ID" value="GFS02944.1"/>
    <property type="molecule type" value="Genomic_DNA"/>
</dbReference>
<feature type="non-terminal residue" evidence="1">
    <location>
        <position position="220"/>
    </location>
</feature>